<protein>
    <submittedName>
        <fullName evidence="11">Sulfatase-like hydrolase/transferase</fullName>
    </submittedName>
</protein>
<dbReference type="InterPro" id="IPR012549">
    <property type="entry name" value="EptA-like_N"/>
</dbReference>
<evidence type="ECO:0000256" key="8">
    <source>
        <dbReference type="SAM" id="Phobius"/>
    </source>
</evidence>
<dbReference type="CDD" id="cd16017">
    <property type="entry name" value="LptA"/>
    <property type="match status" value="1"/>
</dbReference>
<dbReference type="InterPro" id="IPR040423">
    <property type="entry name" value="PEA_transferase"/>
</dbReference>
<comment type="caution">
    <text evidence="11">The sequence shown here is derived from an EMBL/GenBank/DDBJ whole genome shotgun (WGS) entry which is preliminary data.</text>
</comment>
<dbReference type="InterPro" id="IPR000917">
    <property type="entry name" value="Sulfatase_N"/>
</dbReference>
<dbReference type="PANTHER" id="PTHR30443:SF0">
    <property type="entry name" value="PHOSPHOETHANOLAMINE TRANSFERASE EPTA"/>
    <property type="match status" value="1"/>
</dbReference>
<keyword evidence="3" id="KW-0997">Cell inner membrane</keyword>
<dbReference type="Proteomes" id="UP001595783">
    <property type="component" value="Unassembled WGS sequence"/>
</dbReference>
<feature type="transmembrane region" description="Helical" evidence="8">
    <location>
        <begin position="29"/>
        <end position="50"/>
    </location>
</feature>
<dbReference type="Gene3D" id="3.40.720.10">
    <property type="entry name" value="Alkaline Phosphatase, subunit A"/>
    <property type="match status" value="1"/>
</dbReference>
<sequence length="504" mass="56655">MALTAYSVISLILFHAPLLHYILDHQGGFGLVLSVGIAYICTTNIVFIIFSMLGNRCMQAMMALFSLCNAIAFYYIHTYHVFLTKNMLGNVLHTNINEAGELLGGSLWVYTLGGLGVGAFFYILPIQKGAFRAKVWLFVSSVCLFAIWGFTHAKQWLFFDHHAKYIGGLSLPYSYSVNALRVLLASWHQNPPKLLDNVHPRSDKAVIVLAIGESARRANYGIYGYTRATTPKLQDRLNRYEILALKATSCATYTTAALTCMLTSQKGYENLPSFLHRQGVKVVWLSLNSAEPPMSIDWQPSKDTWQKWLKSKGVEAKVLNFDMALAHALPFLIARYPNDNLLIVLHLKGSHGPLYVDKIPRDFTPFKPICTHSEPNTCDLKSLVNAYDNTIAYNDLVLDTMINTLQHTQRQALLLYMSDHGESLGEYGMYLHGAPFLLAPSFQKEIPFIVYANDLFKKAHAFKPLQDQYSQEMVFSSILGAFGMQGTSNAYSSDLDIFKAYEHH</sequence>
<evidence type="ECO:0000256" key="6">
    <source>
        <dbReference type="ARBA" id="ARBA00022989"/>
    </source>
</evidence>
<evidence type="ECO:0000313" key="11">
    <source>
        <dbReference type="EMBL" id="MFC3846921.1"/>
    </source>
</evidence>
<evidence type="ECO:0000313" key="12">
    <source>
        <dbReference type="Proteomes" id="UP001595783"/>
    </source>
</evidence>
<feature type="domain" description="Sulfatase N-terminal" evidence="9">
    <location>
        <begin position="207"/>
        <end position="484"/>
    </location>
</feature>
<keyword evidence="2" id="KW-1003">Cell membrane</keyword>
<keyword evidence="4" id="KW-0808">Transferase</keyword>
<evidence type="ECO:0000256" key="1">
    <source>
        <dbReference type="ARBA" id="ARBA00004429"/>
    </source>
</evidence>
<accession>A0ABV7ZFZ5</accession>
<dbReference type="Pfam" id="PF08019">
    <property type="entry name" value="EptA_B_N"/>
    <property type="match status" value="1"/>
</dbReference>
<dbReference type="SUPFAM" id="SSF53649">
    <property type="entry name" value="Alkaline phosphatase-like"/>
    <property type="match status" value="1"/>
</dbReference>
<evidence type="ECO:0000256" key="7">
    <source>
        <dbReference type="ARBA" id="ARBA00023136"/>
    </source>
</evidence>
<keyword evidence="5 8" id="KW-0812">Transmembrane</keyword>
<keyword evidence="7 8" id="KW-0472">Membrane</keyword>
<evidence type="ECO:0000256" key="4">
    <source>
        <dbReference type="ARBA" id="ARBA00022679"/>
    </source>
</evidence>
<feature type="transmembrane region" description="Helical" evidence="8">
    <location>
        <begin position="135"/>
        <end position="153"/>
    </location>
</feature>
<dbReference type="InterPro" id="IPR058130">
    <property type="entry name" value="PEA_transf_C"/>
</dbReference>
<keyword evidence="12" id="KW-1185">Reference proteome</keyword>
<proteinExistence type="predicted"/>
<evidence type="ECO:0000256" key="3">
    <source>
        <dbReference type="ARBA" id="ARBA00022519"/>
    </source>
</evidence>
<gene>
    <name evidence="11" type="ORF">ACFOPX_00010</name>
</gene>
<organism evidence="11 12">
    <name type="scientific">Helicobacter baculiformis</name>
    <dbReference type="NCBI Taxonomy" id="427351"/>
    <lineage>
        <taxon>Bacteria</taxon>
        <taxon>Pseudomonadati</taxon>
        <taxon>Campylobacterota</taxon>
        <taxon>Epsilonproteobacteria</taxon>
        <taxon>Campylobacterales</taxon>
        <taxon>Helicobacteraceae</taxon>
        <taxon>Helicobacter</taxon>
    </lineage>
</organism>
<evidence type="ECO:0000256" key="2">
    <source>
        <dbReference type="ARBA" id="ARBA00022475"/>
    </source>
</evidence>
<keyword evidence="6 8" id="KW-1133">Transmembrane helix</keyword>
<evidence type="ECO:0000256" key="5">
    <source>
        <dbReference type="ARBA" id="ARBA00022692"/>
    </source>
</evidence>
<reference evidence="12" key="1">
    <citation type="journal article" date="2019" name="Int. J. Syst. Evol. Microbiol.">
        <title>The Global Catalogue of Microorganisms (GCM) 10K type strain sequencing project: providing services to taxonomists for standard genome sequencing and annotation.</title>
        <authorList>
            <consortium name="The Broad Institute Genomics Platform"/>
            <consortium name="The Broad Institute Genome Sequencing Center for Infectious Disease"/>
            <person name="Wu L."/>
            <person name="Ma J."/>
        </authorList>
    </citation>
    <scope>NUCLEOTIDE SEQUENCE [LARGE SCALE GENOMIC DNA]</scope>
    <source>
        <strain evidence="12">CCUG 53816</strain>
    </source>
</reference>
<feature type="transmembrane region" description="Helical" evidence="8">
    <location>
        <begin position="62"/>
        <end position="82"/>
    </location>
</feature>
<dbReference type="RefSeq" id="WP_104751938.1">
    <property type="nucleotide sequence ID" value="NZ_FZMF01000012.1"/>
</dbReference>
<dbReference type="PANTHER" id="PTHR30443">
    <property type="entry name" value="INNER MEMBRANE PROTEIN"/>
    <property type="match status" value="1"/>
</dbReference>
<feature type="transmembrane region" description="Helical" evidence="8">
    <location>
        <begin position="5"/>
        <end position="23"/>
    </location>
</feature>
<dbReference type="Pfam" id="PF00884">
    <property type="entry name" value="Sulfatase"/>
    <property type="match status" value="1"/>
</dbReference>
<dbReference type="EMBL" id="JBHRZO010000001">
    <property type="protein sequence ID" value="MFC3846921.1"/>
    <property type="molecule type" value="Genomic_DNA"/>
</dbReference>
<name>A0ABV7ZFZ5_9HELI</name>
<dbReference type="InterPro" id="IPR017850">
    <property type="entry name" value="Alkaline_phosphatase_core_sf"/>
</dbReference>
<feature type="domain" description="Phosphoethanolamine transferase N-terminal" evidence="10">
    <location>
        <begin position="45"/>
        <end position="183"/>
    </location>
</feature>
<evidence type="ECO:0000259" key="9">
    <source>
        <dbReference type="Pfam" id="PF00884"/>
    </source>
</evidence>
<evidence type="ECO:0000259" key="10">
    <source>
        <dbReference type="Pfam" id="PF08019"/>
    </source>
</evidence>
<comment type="subcellular location">
    <subcellularLocation>
        <location evidence="1">Cell inner membrane</location>
        <topology evidence="1">Multi-pass membrane protein</topology>
    </subcellularLocation>
</comment>
<feature type="transmembrane region" description="Helical" evidence="8">
    <location>
        <begin position="102"/>
        <end position="123"/>
    </location>
</feature>